<feature type="transmembrane region" description="Helical" evidence="1">
    <location>
        <begin position="20"/>
        <end position="41"/>
    </location>
</feature>
<dbReference type="EMBL" id="EU275726">
    <property type="protein sequence ID" value="ABX45155.1"/>
    <property type="molecule type" value="Genomic_DNA"/>
</dbReference>
<keyword evidence="1" id="KW-0472">Membrane</keyword>
<keyword evidence="2" id="KW-0496">Mitochondrion</keyword>
<geneLocation type="mitochondrion" evidence="2"/>
<evidence type="ECO:0000256" key="1">
    <source>
        <dbReference type="SAM" id="Phobius"/>
    </source>
</evidence>
<dbReference type="AlphaFoldDB" id="B2XX33"/>
<sequence>MKIFKRIEKDLLIYQIFSNLRFGPQYLAAFIIIVLMGDYLFCVEYDGTLRGSHFSIYESHYESRLNYGEPKLIPSSNYNDLITNIELYYPCNMDGVDQLTNTAHTFSKVSQPAFLEIFKGEDWKLSLTNYMKFLSIISKNNDDLIAHITHNNNIFLRGYNGTSKLPYDNLDVITAALDNVIKIYKQRI</sequence>
<keyword evidence="1" id="KW-1133">Transmembrane helix</keyword>
<accession>B2XX33</accession>
<evidence type="ECO:0000313" key="2">
    <source>
        <dbReference type="EMBL" id="ABX45155.1"/>
    </source>
</evidence>
<name>B2XX33_HETPA</name>
<organism evidence="2">
    <name type="scientific">Heterostelium pallidum</name>
    <name type="common">Cellular slime mold</name>
    <name type="synonym">Polysphondylium pallidum</name>
    <dbReference type="NCBI Taxonomy" id="13642"/>
    <lineage>
        <taxon>Eukaryota</taxon>
        <taxon>Amoebozoa</taxon>
        <taxon>Evosea</taxon>
        <taxon>Eumycetozoa</taxon>
        <taxon>Dictyostelia</taxon>
        <taxon>Acytosteliales</taxon>
        <taxon>Acytosteliaceae</taxon>
        <taxon>Heterostelium</taxon>
    </lineage>
</organism>
<reference evidence="2" key="1">
    <citation type="journal article" date="2008" name="Mol. Biol. Evol.">
        <title>Mitochondrial genome evolution in the social amoebae.</title>
        <authorList>
            <person name="Heidel A.J."/>
            <person name="Gloeckner G."/>
        </authorList>
    </citation>
    <scope>NUCLEOTIDE SEQUENCE</scope>
    <source>
        <strain evidence="2">PN500</strain>
    </source>
</reference>
<proteinExistence type="predicted"/>
<protein>
    <submittedName>
        <fullName evidence="2">Uncharacterized protein</fullName>
    </submittedName>
</protein>
<keyword evidence="1" id="KW-0812">Transmembrane</keyword>